<protein>
    <submittedName>
        <fullName evidence="1">Uncharacterized protein</fullName>
    </submittedName>
</protein>
<organism evidence="1">
    <name type="scientific">Tanacetum cinerariifolium</name>
    <name type="common">Dalmatian daisy</name>
    <name type="synonym">Chrysanthemum cinerariifolium</name>
    <dbReference type="NCBI Taxonomy" id="118510"/>
    <lineage>
        <taxon>Eukaryota</taxon>
        <taxon>Viridiplantae</taxon>
        <taxon>Streptophyta</taxon>
        <taxon>Embryophyta</taxon>
        <taxon>Tracheophyta</taxon>
        <taxon>Spermatophyta</taxon>
        <taxon>Magnoliopsida</taxon>
        <taxon>eudicotyledons</taxon>
        <taxon>Gunneridae</taxon>
        <taxon>Pentapetalae</taxon>
        <taxon>asterids</taxon>
        <taxon>campanulids</taxon>
        <taxon>Asterales</taxon>
        <taxon>Asteraceae</taxon>
        <taxon>Asteroideae</taxon>
        <taxon>Anthemideae</taxon>
        <taxon>Anthemidinae</taxon>
        <taxon>Tanacetum</taxon>
    </lineage>
</organism>
<name>A0A699I0R9_TANCI</name>
<reference evidence="1" key="1">
    <citation type="journal article" date="2019" name="Sci. Rep.">
        <title>Draft genome of Tanacetum cinerariifolium, the natural source of mosquito coil.</title>
        <authorList>
            <person name="Yamashiro T."/>
            <person name="Shiraishi A."/>
            <person name="Satake H."/>
            <person name="Nakayama K."/>
        </authorList>
    </citation>
    <scope>NUCLEOTIDE SEQUENCE</scope>
</reference>
<gene>
    <name evidence="1" type="ORF">Tci_473457</name>
</gene>
<accession>A0A699I0R9</accession>
<evidence type="ECO:0000313" key="1">
    <source>
        <dbReference type="EMBL" id="GEZ01484.1"/>
    </source>
</evidence>
<comment type="caution">
    <text evidence="1">The sequence shown here is derived from an EMBL/GenBank/DDBJ whole genome shotgun (WGS) entry which is preliminary data.</text>
</comment>
<feature type="non-terminal residue" evidence="1">
    <location>
        <position position="1"/>
    </location>
</feature>
<dbReference type="AlphaFoldDB" id="A0A699I0R9"/>
<dbReference type="EMBL" id="BKCJ010232084">
    <property type="protein sequence ID" value="GEZ01484.1"/>
    <property type="molecule type" value="Genomic_DNA"/>
</dbReference>
<sequence>DTSKQWRIDAIDADEEITLVSVQDEVVRNDADKEMFDVDVLNGDKMFVAEHKVAVKRVNDEVNAKIDVDHSLAERMQAQEQEELSIIEKDTLFQQLLKNRRKHFASKRAEEKRNKPPTKAQ</sequence>
<proteinExistence type="predicted"/>